<dbReference type="EMBL" id="JADGJQ010000009">
    <property type="protein sequence ID" value="KAJ3182441.1"/>
    <property type="molecule type" value="Genomic_DNA"/>
</dbReference>
<keyword evidence="3" id="KW-1185">Reference proteome</keyword>
<comment type="caution">
    <text evidence="2">The sequence shown here is derived from an EMBL/GenBank/DDBJ whole genome shotgun (WGS) entry which is preliminary data.</text>
</comment>
<gene>
    <name evidence="2" type="ORF">HDU87_008605</name>
</gene>
<evidence type="ECO:0000313" key="2">
    <source>
        <dbReference type="EMBL" id="KAJ3182441.1"/>
    </source>
</evidence>
<sequence length="151" mass="16198">MESGEYNGPVPTAIKNKDHGVDDDGLTISTTVVLNGEIPLKFWENAKDKALKKGGVRQTTNAHYSLICTESMSEATFLGNLRHSFQMPQVYALPYPRPAAGLADLTADWEGASDLDGPVRIVHKAAVQLAPPMLGMDGIDVAGLHQGLTEI</sequence>
<evidence type="ECO:0000256" key="1">
    <source>
        <dbReference type="SAM" id="MobiDB-lite"/>
    </source>
</evidence>
<dbReference type="AlphaFoldDB" id="A0AAD5TRV5"/>
<dbReference type="Proteomes" id="UP001212152">
    <property type="component" value="Unassembled WGS sequence"/>
</dbReference>
<feature type="region of interest" description="Disordered" evidence="1">
    <location>
        <begin position="1"/>
        <end position="21"/>
    </location>
</feature>
<name>A0AAD5TRV5_9FUNG</name>
<accession>A0AAD5TRV5</accession>
<protein>
    <submittedName>
        <fullName evidence="2">Uncharacterized protein</fullName>
    </submittedName>
</protein>
<organism evidence="2 3">
    <name type="scientific">Geranomyces variabilis</name>
    <dbReference type="NCBI Taxonomy" id="109894"/>
    <lineage>
        <taxon>Eukaryota</taxon>
        <taxon>Fungi</taxon>
        <taxon>Fungi incertae sedis</taxon>
        <taxon>Chytridiomycota</taxon>
        <taxon>Chytridiomycota incertae sedis</taxon>
        <taxon>Chytridiomycetes</taxon>
        <taxon>Spizellomycetales</taxon>
        <taxon>Powellomycetaceae</taxon>
        <taxon>Geranomyces</taxon>
    </lineage>
</organism>
<proteinExistence type="predicted"/>
<reference evidence="2" key="1">
    <citation type="submission" date="2020-05" db="EMBL/GenBank/DDBJ databases">
        <title>Phylogenomic resolution of chytrid fungi.</title>
        <authorList>
            <person name="Stajich J.E."/>
            <person name="Amses K."/>
            <person name="Simmons R."/>
            <person name="Seto K."/>
            <person name="Myers J."/>
            <person name="Bonds A."/>
            <person name="Quandt C.A."/>
            <person name="Barry K."/>
            <person name="Liu P."/>
            <person name="Grigoriev I."/>
            <person name="Longcore J.E."/>
            <person name="James T.Y."/>
        </authorList>
    </citation>
    <scope>NUCLEOTIDE SEQUENCE</scope>
    <source>
        <strain evidence="2">JEL0379</strain>
    </source>
</reference>
<evidence type="ECO:0000313" key="3">
    <source>
        <dbReference type="Proteomes" id="UP001212152"/>
    </source>
</evidence>